<keyword evidence="1" id="KW-0472">Membrane</keyword>
<accession>A0A1M5UFN1</accession>
<evidence type="ECO:0000256" key="1">
    <source>
        <dbReference type="SAM" id="Phobius"/>
    </source>
</evidence>
<sequence>MTTMTEEQTRTSESDRVYKSFQIQVIVLMLIALVLVLYHGANTDSLRNPTQSEMMVSGRLSDVADKAYERYATSEHTTTSAFTAPKFGYGVERFTATWCTKLESGENSCTHLIQAQPTISVISVECMNGACQVSLPNDDLAHITPEDATTILNALLTDMWLNDDVPDVTSTEGNTLLWEGDVTPR</sequence>
<dbReference type="STRING" id="299255.SAMN02745129_2544"/>
<keyword evidence="3" id="KW-1185">Reference proteome</keyword>
<evidence type="ECO:0000313" key="2">
    <source>
        <dbReference type="EMBL" id="SHH61708.1"/>
    </source>
</evidence>
<keyword evidence="1" id="KW-0812">Transmembrane</keyword>
<dbReference type="AlphaFoldDB" id="A0A1M5UFN1"/>
<dbReference type="RefSeq" id="WP_143165653.1">
    <property type="nucleotide sequence ID" value="NZ_FQXG01000003.1"/>
</dbReference>
<name>A0A1M5UFN1_9GAMM</name>
<keyword evidence="1" id="KW-1133">Transmembrane helix</keyword>
<feature type="transmembrane region" description="Helical" evidence="1">
    <location>
        <begin position="21"/>
        <end position="41"/>
    </location>
</feature>
<gene>
    <name evidence="2" type="ORF">SAMN02745129_2544</name>
</gene>
<protein>
    <submittedName>
        <fullName evidence="2">Uncharacterized protein</fullName>
    </submittedName>
</protein>
<dbReference type="EMBL" id="FQXG01000003">
    <property type="protein sequence ID" value="SHH61708.1"/>
    <property type="molecule type" value="Genomic_DNA"/>
</dbReference>
<evidence type="ECO:0000313" key="3">
    <source>
        <dbReference type="Proteomes" id="UP000184268"/>
    </source>
</evidence>
<reference evidence="2 3" key="1">
    <citation type="submission" date="2016-11" db="EMBL/GenBank/DDBJ databases">
        <authorList>
            <person name="Jaros S."/>
            <person name="Januszkiewicz K."/>
            <person name="Wedrychowicz H."/>
        </authorList>
    </citation>
    <scope>NUCLEOTIDE SEQUENCE [LARGE SCALE GENOMIC DNA]</scope>
    <source>
        <strain evidence="2 3">DSM 16917</strain>
    </source>
</reference>
<proteinExistence type="predicted"/>
<organism evidence="2 3">
    <name type="scientific">Ferrimonas marina</name>
    <dbReference type="NCBI Taxonomy" id="299255"/>
    <lineage>
        <taxon>Bacteria</taxon>
        <taxon>Pseudomonadati</taxon>
        <taxon>Pseudomonadota</taxon>
        <taxon>Gammaproteobacteria</taxon>
        <taxon>Alteromonadales</taxon>
        <taxon>Ferrimonadaceae</taxon>
        <taxon>Ferrimonas</taxon>
    </lineage>
</organism>
<dbReference type="Proteomes" id="UP000184268">
    <property type="component" value="Unassembled WGS sequence"/>
</dbReference>